<evidence type="ECO:0000256" key="1">
    <source>
        <dbReference type="SAM" id="MobiDB-lite"/>
    </source>
</evidence>
<organism evidence="2 3">
    <name type="scientific">Streptomyces spongiicola</name>
    <dbReference type="NCBI Taxonomy" id="1690221"/>
    <lineage>
        <taxon>Bacteria</taxon>
        <taxon>Bacillati</taxon>
        <taxon>Actinomycetota</taxon>
        <taxon>Actinomycetes</taxon>
        <taxon>Kitasatosporales</taxon>
        <taxon>Streptomycetaceae</taxon>
        <taxon>Streptomyces</taxon>
    </lineage>
</organism>
<dbReference type="Proteomes" id="UP000265354">
    <property type="component" value="Unassembled WGS sequence"/>
</dbReference>
<proteinExistence type="predicted"/>
<evidence type="ECO:0000313" key="3">
    <source>
        <dbReference type="Proteomes" id="UP000265354"/>
    </source>
</evidence>
<evidence type="ECO:0000313" key="2">
    <source>
        <dbReference type="EMBL" id="GBP98845.1"/>
    </source>
</evidence>
<dbReference type="AlphaFoldDB" id="A0A388SQZ1"/>
<feature type="compositionally biased region" description="Basic and acidic residues" evidence="1">
    <location>
        <begin position="31"/>
        <end position="47"/>
    </location>
</feature>
<protein>
    <submittedName>
        <fullName evidence="2">Uncharacterized protein</fullName>
    </submittedName>
</protein>
<gene>
    <name evidence="2" type="ORF">SSP531S_02380</name>
</gene>
<sequence length="69" mass="7237">MSGDTLLGERNQSVAQPLGRAPAVTPPAVRYRTDHVRAIDDKEEDHGGSVPQDRSAAGRTGDSPGVIVT</sequence>
<accession>A0A388SQZ1</accession>
<comment type="caution">
    <text evidence="2">The sequence shown here is derived from an EMBL/GenBank/DDBJ whole genome shotgun (WGS) entry which is preliminary data.</text>
</comment>
<reference evidence="2 3" key="1">
    <citation type="submission" date="2018-07" db="EMBL/GenBank/DDBJ databases">
        <title>Whole Genome Shotgun Sequence of Streptomyces spongiicola strain 531S.</title>
        <authorList>
            <person name="Dohra H."/>
            <person name="Kodani S."/>
        </authorList>
    </citation>
    <scope>NUCLEOTIDE SEQUENCE [LARGE SCALE GENOMIC DNA]</scope>
    <source>
        <strain evidence="2 3">531S</strain>
    </source>
</reference>
<feature type="region of interest" description="Disordered" evidence="1">
    <location>
        <begin position="1"/>
        <end position="69"/>
    </location>
</feature>
<name>A0A388SQZ1_9ACTN</name>
<dbReference type="EMBL" id="BGZL01000001">
    <property type="protein sequence ID" value="GBP98845.1"/>
    <property type="molecule type" value="Genomic_DNA"/>
</dbReference>